<dbReference type="Proteomes" id="UP000287033">
    <property type="component" value="Unassembled WGS sequence"/>
</dbReference>
<name>A0A401S730_CHIPU</name>
<reference evidence="1 2" key="1">
    <citation type="journal article" date="2018" name="Nat. Ecol. Evol.">
        <title>Shark genomes provide insights into elasmobranch evolution and the origin of vertebrates.</title>
        <authorList>
            <person name="Hara Y"/>
            <person name="Yamaguchi K"/>
            <person name="Onimaru K"/>
            <person name="Kadota M"/>
            <person name="Koyanagi M"/>
            <person name="Keeley SD"/>
            <person name="Tatsumi K"/>
            <person name="Tanaka K"/>
            <person name="Motone F"/>
            <person name="Kageyama Y"/>
            <person name="Nozu R"/>
            <person name="Adachi N"/>
            <person name="Nishimura O"/>
            <person name="Nakagawa R"/>
            <person name="Tanegashima C"/>
            <person name="Kiyatake I"/>
            <person name="Matsumoto R"/>
            <person name="Murakumo K"/>
            <person name="Nishida K"/>
            <person name="Terakita A"/>
            <person name="Kuratani S"/>
            <person name="Sato K"/>
            <person name="Hyodo S Kuraku.S."/>
        </authorList>
    </citation>
    <scope>NUCLEOTIDE SEQUENCE [LARGE SCALE GENOMIC DNA]</scope>
</reference>
<sequence>MLHSLGAGLEIRRGYPDTALPLRLFCPGSAPILPRLCADSALALPRLCADSAPLLLGAANLRKLERSGGVNGRQREAAGGRALCAQ</sequence>
<comment type="caution">
    <text evidence="1">The sequence shown here is derived from an EMBL/GenBank/DDBJ whole genome shotgun (WGS) entry which is preliminary data.</text>
</comment>
<dbReference type="AlphaFoldDB" id="A0A401S730"/>
<proteinExistence type="predicted"/>
<evidence type="ECO:0000313" key="1">
    <source>
        <dbReference type="EMBL" id="GCC26202.1"/>
    </source>
</evidence>
<organism evidence="1 2">
    <name type="scientific">Chiloscyllium punctatum</name>
    <name type="common">Brownbanded bambooshark</name>
    <name type="synonym">Hemiscyllium punctatum</name>
    <dbReference type="NCBI Taxonomy" id="137246"/>
    <lineage>
        <taxon>Eukaryota</taxon>
        <taxon>Metazoa</taxon>
        <taxon>Chordata</taxon>
        <taxon>Craniata</taxon>
        <taxon>Vertebrata</taxon>
        <taxon>Chondrichthyes</taxon>
        <taxon>Elasmobranchii</taxon>
        <taxon>Galeomorphii</taxon>
        <taxon>Galeoidea</taxon>
        <taxon>Orectolobiformes</taxon>
        <taxon>Hemiscylliidae</taxon>
        <taxon>Chiloscyllium</taxon>
    </lineage>
</organism>
<keyword evidence="2" id="KW-1185">Reference proteome</keyword>
<protein>
    <submittedName>
        <fullName evidence="1">Uncharacterized protein</fullName>
    </submittedName>
</protein>
<evidence type="ECO:0000313" key="2">
    <source>
        <dbReference type="Proteomes" id="UP000287033"/>
    </source>
</evidence>
<accession>A0A401S730</accession>
<gene>
    <name evidence="1" type="ORF">chiPu_0004617</name>
</gene>
<dbReference type="EMBL" id="BEZZ01000115">
    <property type="protein sequence ID" value="GCC26202.1"/>
    <property type="molecule type" value="Genomic_DNA"/>
</dbReference>